<gene>
    <name evidence="1" type="ORF">NP233_g12945</name>
</gene>
<protein>
    <submittedName>
        <fullName evidence="1">Uncharacterized protein</fullName>
    </submittedName>
</protein>
<dbReference type="Proteomes" id="UP001213000">
    <property type="component" value="Unassembled WGS sequence"/>
</dbReference>
<dbReference type="EMBL" id="JANIEX010002093">
    <property type="protein sequence ID" value="KAJ3552168.1"/>
    <property type="molecule type" value="Genomic_DNA"/>
</dbReference>
<dbReference type="AlphaFoldDB" id="A0AAD5VEV1"/>
<comment type="caution">
    <text evidence="1">The sequence shown here is derived from an EMBL/GenBank/DDBJ whole genome shotgun (WGS) entry which is preliminary data.</text>
</comment>
<evidence type="ECO:0000313" key="1">
    <source>
        <dbReference type="EMBL" id="KAJ3552168.1"/>
    </source>
</evidence>
<proteinExistence type="predicted"/>
<keyword evidence="2" id="KW-1185">Reference proteome</keyword>
<organism evidence="1 2">
    <name type="scientific">Leucocoprinus birnbaumii</name>
    <dbReference type="NCBI Taxonomy" id="56174"/>
    <lineage>
        <taxon>Eukaryota</taxon>
        <taxon>Fungi</taxon>
        <taxon>Dikarya</taxon>
        <taxon>Basidiomycota</taxon>
        <taxon>Agaricomycotina</taxon>
        <taxon>Agaricomycetes</taxon>
        <taxon>Agaricomycetidae</taxon>
        <taxon>Agaricales</taxon>
        <taxon>Agaricineae</taxon>
        <taxon>Agaricaceae</taxon>
        <taxon>Leucocoprinus</taxon>
    </lineage>
</organism>
<evidence type="ECO:0000313" key="2">
    <source>
        <dbReference type="Proteomes" id="UP001213000"/>
    </source>
</evidence>
<name>A0AAD5VEV1_9AGAR</name>
<reference evidence="1" key="1">
    <citation type="submission" date="2022-07" db="EMBL/GenBank/DDBJ databases">
        <title>Genome Sequence of Leucocoprinus birnbaumii.</title>
        <authorList>
            <person name="Buettner E."/>
        </authorList>
    </citation>
    <scope>NUCLEOTIDE SEQUENCE</scope>
    <source>
        <strain evidence="1">VT141</strain>
    </source>
</reference>
<accession>A0AAD5VEV1</accession>
<sequence length="174" mass="19285">MPWSAGVIEQWEIVDLHTTDESDFYGPFTGHLSSHLAVPRLGALLGRAPFLVRRRRIPVLFVEIKAYRALEQLSAREEADGQMRGRFREFVVAGDTVALPVLYGLSAFGPRFCVYSYTQATRVIEPVAVPRDAESVSDVAPKERWECSLLDAVGEARFREVVDGIKAMVAASGC</sequence>